<dbReference type="SUPFAM" id="SSF54637">
    <property type="entry name" value="Thioesterase/thiol ester dehydrase-isomerase"/>
    <property type="match status" value="1"/>
</dbReference>
<gene>
    <name evidence="2" type="ORF">D7Y33_06775</name>
</gene>
<organism evidence="2 3">
    <name type="scientific">Stenotrophomonas maltophilia</name>
    <name type="common">Pseudomonas maltophilia</name>
    <name type="synonym">Xanthomonas maltophilia</name>
    <dbReference type="NCBI Taxonomy" id="40324"/>
    <lineage>
        <taxon>Bacteria</taxon>
        <taxon>Pseudomonadati</taxon>
        <taxon>Pseudomonadota</taxon>
        <taxon>Gammaproteobacteria</taxon>
        <taxon>Lysobacterales</taxon>
        <taxon>Lysobacteraceae</taxon>
        <taxon>Stenotrophomonas</taxon>
        <taxon>Stenotrophomonas maltophilia group</taxon>
    </lineage>
</organism>
<feature type="domain" description="MaoC-like" evidence="1">
    <location>
        <begin position="31"/>
        <end position="118"/>
    </location>
</feature>
<dbReference type="InterPro" id="IPR029069">
    <property type="entry name" value="HotDog_dom_sf"/>
</dbReference>
<protein>
    <submittedName>
        <fullName evidence="2">MaoC family dehydratase</fullName>
    </submittedName>
</protein>
<name>A0A2J0SN14_STEMA</name>
<dbReference type="PANTHER" id="PTHR42993:SF1">
    <property type="entry name" value="MAOC-LIKE DEHYDRATASE DOMAIN-CONTAINING PROTEIN"/>
    <property type="match status" value="1"/>
</dbReference>
<reference evidence="2" key="2">
    <citation type="journal article" date="2020" name="Front. Microbiol.">
        <title>Genetic Variants of the DSF Quorum Sensing System in Stenotrophomonas maltophilia Influence Virulence and Resistance Phenotypes Among Genotypically Diverse Clinical Isolates.</title>
        <authorList>
            <person name="Yero D."/>
            <person name="Huedo P."/>
            <person name="Conchillo-Sole O."/>
            <person name="Martinez-Servat S."/>
            <person name="Mamat U."/>
            <person name="Coves X."/>
            <person name="Llanas F."/>
            <person name="Roca I."/>
            <person name="Vila J."/>
            <person name="Schaible U.E."/>
            <person name="Daura X."/>
            <person name="Gibert I."/>
        </authorList>
    </citation>
    <scope>NUCLEOTIDE SEQUENCE</scope>
    <source>
        <strain evidence="2">OG156</strain>
    </source>
</reference>
<evidence type="ECO:0000313" key="2">
    <source>
        <dbReference type="EMBL" id="MBA0310727.1"/>
    </source>
</evidence>
<sequence>MSPQDTAAALPAALQALQQWVASERLSGATRIAQSRIDAFADATGDHNWIHVDPARAQAQLAGGRTIAHGFLLLSLTVEDDVAALAGFPGIAHVLNYGLNKVRFLAPVPSGSEVRVRSRLLSLELRQPGQWLLTQHKSVERLPEGDMALVAEQLSLIVIAA</sequence>
<dbReference type="CDD" id="cd03450">
    <property type="entry name" value="NodN"/>
    <property type="match status" value="1"/>
</dbReference>
<evidence type="ECO:0000313" key="3">
    <source>
        <dbReference type="Proteomes" id="UP000822271"/>
    </source>
</evidence>
<comment type="caution">
    <text evidence="2">The sequence shown here is derived from an EMBL/GenBank/DDBJ whole genome shotgun (WGS) entry which is preliminary data.</text>
</comment>
<dbReference type="RefSeq" id="WP_049430807.1">
    <property type="nucleotide sequence ID" value="NZ_CP154630.1"/>
</dbReference>
<dbReference type="Pfam" id="PF01575">
    <property type="entry name" value="MaoC_dehydratas"/>
    <property type="match status" value="1"/>
</dbReference>
<dbReference type="Proteomes" id="UP000822271">
    <property type="component" value="Unassembled WGS sequence"/>
</dbReference>
<dbReference type="OrthoDB" id="9801735at2"/>
<accession>A0A2J0SN14</accession>
<dbReference type="AlphaFoldDB" id="A0A2J0SN14"/>
<dbReference type="PANTHER" id="PTHR42993">
    <property type="entry name" value="MAOC-LIKE DEHYDRATASE DOMAIN-CONTAINING PROTEIN"/>
    <property type="match status" value="1"/>
</dbReference>
<dbReference type="EMBL" id="RAUE01000011">
    <property type="protein sequence ID" value="MBA0310727.1"/>
    <property type="molecule type" value="Genomic_DNA"/>
</dbReference>
<proteinExistence type="predicted"/>
<dbReference type="Gene3D" id="3.10.129.10">
    <property type="entry name" value="Hotdog Thioesterase"/>
    <property type="match status" value="1"/>
</dbReference>
<reference evidence="2" key="1">
    <citation type="submission" date="2018-09" db="EMBL/GenBank/DDBJ databases">
        <authorList>
            <person name="Groschel M."/>
            <person name="Kohl T."/>
            <person name="Conchillo-Sole O."/>
            <person name="Mamat U."/>
            <person name="Yero D."/>
            <person name="Niemann S."/>
            <person name="Daura X."/>
            <person name="Gibert I."/>
        </authorList>
    </citation>
    <scope>NUCLEOTIDE SEQUENCE</scope>
    <source>
        <strain evidence="2">OG156</strain>
    </source>
</reference>
<dbReference type="InterPro" id="IPR039375">
    <property type="entry name" value="NodN-like"/>
</dbReference>
<evidence type="ECO:0000259" key="1">
    <source>
        <dbReference type="Pfam" id="PF01575"/>
    </source>
</evidence>
<dbReference type="InterPro" id="IPR002539">
    <property type="entry name" value="MaoC-like_dom"/>
</dbReference>